<gene>
    <name evidence="1" type="ORF">LEP1GSC058_2281</name>
</gene>
<protein>
    <submittedName>
        <fullName evidence="1">Uncharacterized protein</fullName>
    </submittedName>
</protein>
<dbReference type="AlphaFoldDB" id="S3W5C4"/>
<dbReference type="EMBL" id="AKWZ02000003">
    <property type="protein sequence ID" value="EPG75432.1"/>
    <property type="molecule type" value="Genomic_DNA"/>
</dbReference>
<dbReference type="OrthoDB" id="340118at2"/>
<evidence type="ECO:0000313" key="1">
    <source>
        <dbReference type="EMBL" id="EPG75432.1"/>
    </source>
</evidence>
<sequence>MRIRITILFVSIIPSILTAEPISEKLNLSIHFFGFKAQGRLSSDDKTSKEVERVNGIALPFWMKVKGEHRRDSWEADLQMDVFSGADNRLKVLPGSDAYFALLAKGFRWGFGRRSDPNSLPGWFYWKDGVEGAFVETKDSGRFNIRFDVLDFYRGFPLAENNWLLAQGRDSFLPRSARSEFGLNSISVKDTTQTEFRYRAGLGLWVKEDLGIFYNIGIRYVSLGNWGRFGKDTQEARSERLDGDKDYLTQMKTGLGFLRDPFFSLLEVFLVRGLDKTASHPLRPEKSLPISGEAVRFDIGFHGTNWLVSVFGFLPNPDKRNKNGEILELGFVGMGASPLPNPLLNQIWGWTPAAWITGVGLEKDQSSFPTKRPSGVFGIQSSLRISHIKLGVRTSYVAFLRTENESSGSWTGSKEIFSNSFLREGGLSLGWIPPESQTSILELEVGGFESDRSLGLKEWYLLLKLGWVLECAQK</sequence>
<evidence type="ECO:0000313" key="2">
    <source>
        <dbReference type="Proteomes" id="UP000014540"/>
    </source>
</evidence>
<dbReference type="STRING" id="1193011.LEP1GSC058_2281"/>
<reference evidence="1" key="1">
    <citation type="submission" date="2013-04" db="EMBL/GenBank/DDBJ databases">
        <authorList>
            <person name="Harkins D.M."/>
            <person name="Durkin A.S."/>
            <person name="Selengut J.D."/>
            <person name="Sanka R."/>
            <person name="DePew J."/>
            <person name="Purushe J."/>
            <person name="Ahmed A."/>
            <person name="van der Linden H."/>
            <person name="Goris M.G.A."/>
            <person name="Hartskeerl R.A."/>
            <person name="Vinetz J.M."/>
            <person name="Sutton G.G."/>
            <person name="Nelson W.C."/>
            <person name="Fouts D.E."/>
        </authorList>
    </citation>
    <scope>NUCLEOTIDE SEQUENCE [LARGE SCALE GENOMIC DNA]</scope>
    <source>
        <strain evidence="1">BUT 6</strain>
    </source>
</reference>
<dbReference type="Proteomes" id="UP000014540">
    <property type="component" value="Unassembled WGS sequence"/>
</dbReference>
<proteinExistence type="predicted"/>
<organism evidence="1 2">
    <name type="scientific">Leptospira fainei serovar Hurstbridge str. BUT 6</name>
    <dbReference type="NCBI Taxonomy" id="1193011"/>
    <lineage>
        <taxon>Bacteria</taxon>
        <taxon>Pseudomonadati</taxon>
        <taxon>Spirochaetota</taxon>
        <taxon>Spirochaetia</taxon>
        <taxon>Leptospirales</taxon>
        <taxon>Leptospiraceae</taxon>
        <taxon>Leptospira</taxon>
    </lineage>
</organism>
<keyword evidence="2" id="KW-1185">Reference proteome</keyword>
<name>S3W5C4_9LEPT</name>
<comment type="caution">
    <text evidence="1">The sequence shown here is derived from an EMBL/GenBank/DDBJ whole genome shotgun (WGS) entry which is preliminary data.</text>
</comment>
<dbReference type="RefSeq" id="WP_016548520.1">
    <property type="nucleotide sequence ID" value="NZ_AKWZ02000003.1"/>
</dbReference>
<dbReference type="NCBIfam" id="NF047476">
    <property type="entry name" value="LA_2168_fam"/>
    <property type="match status" value="1"/>
</dbReference>
<accession>S3W5C4</accession>